<name>A0A5B7I8A2_PORTR</name>
<evidence type="ECO:0000313" key="3">
    <source>
        <dbReference type="Proteomes" id="UP000324222"/>
    </source>
</evidence>
<organism evidence="2 3">
    <name type="scientific">Portunus trituberculatus</name>
    <name type="common">Swimming crab</name>
    <name type="synonym">Neptunus trituberculatus</name>
    <dbReference type="NCBI Taxonomy" id="210409"/>
    <lineage>
        <taxon>Eukaryota</taxon>
        <taxon>Metazoa</taxon>
        <taxon>Ecdysozoa</taxon>
        <taxon>Arthropoda</taxon>
        <taxon>Crustacea</taxon>
        <taxon>Multicrustacea</taxon>
        <taxon>Malacostraca</taxon>
        <taxon>Eumalacostraca</taxon>
        <taxon>Eucarida</taxon>
        <taxon>Decapoda</taxon>
        <taxon>Pleocyemata</taxon>
        <taxon>Brachyura</taxon>
        <taxon>Eubrachyura</taxon>
        <taxon>Portunoidea</taxon>
        <taxon>Portunidae</taxon>
        <taxon>Portuninae</taxon>
        <taxon>Portunus</taxon>
    </lineage>
</organism>
<comment type="caution">
    <text evidence="2">The sequence shown here is derived from an EMBL/GenBank/DDBJ whole genome shotgun (WGS) entry which is preliminary data.</text>
</comment>
<keyword evidence="3" id="KW-1185">Reference proteome</keyword>
<dbReference type="AlphaFoldDB" id="A0A5B7I8A2"/>
<proteinExistence type="predicted"/>
<accession>A0A5B7I8A2</accession>
<evidence type="ECO:0000256" key="1">
    <source>
        <dbReference type="SAM" id="MobiDB-lite"/>
    </source>
</evidence>
<protein>
    <submittedName>
        <fullName evidence="2">Uncharacterized protein</fullName>
    </submittedName>
</protein>
<feature type="compositionally biased region" description="Polar residues" evidence="1">
    <location>
        <begin position="50"/>
        <end position="61"/>
    </location>
</feature>
<reference evidence="2 3" key="1">
    <citation type="submission" date="2019-05" db="EMBL/GenBank/DDBJ databases">
        <title>Another draft genome of Portunus trituberculatus and its Hox gene families provides insights of decapod evolution.</title>
        <authorList>
            <person name="Jeong J.-H."/>
            <person name="Song I."/>
            <person name="Kim S."/>
            <person name="Choi T."/>
            <person name="Kim D."/>
            <person name="Ryu S."/>
            <person name="Kim W."/>
        </authorList>
    </citation>
    <scope>NUCLEOTIDE SEQUENCE [LARGE SCALE GENOMIC DNA]</scope>
    <source>
        <tissue evidence="2">Muscle</tissue>
    </source>
</reference>
<evidence type="ECO:0000313" key="2">
    <source>
        <dbReference type="EMBL" id="MPC77024.1"/>
    </source>
</evidence>
<gene>
    <name evidence="2" type="ORF">E2C01_071463</name>
</gene>
<dbReference type="EMBL" id="VSRR010044824">
    <property type="protein sequence ID" value="MPC77024.1"/>
    <property type="molecule type" value="Genomic_DNA"/>
</dbReference>
<feature type="region of interest" description="Disordered" evidence="1">
    <location>
        <begin position="36"/>
        <end position="61"/>
    </location>
</feature>
<sequence>MVLFTSAHGISYKHIKSKSKNRHLIVVSSIVSAERDTQNGRFIRPHPDASSGTSAETLRSY</sequence>
<dbReference type="Proteomes" id="UP000324222">
    <property type="component" value="Unassembled WGS sequence"/>
</dbReference>